<dbReference type="STRING" id="266762.HQ36_05850"/>
<dbReference type="SUPFAM" id="SSF53474">
    <property type="entry name" value="alpha/beta-Hydrolases"/>
    <property type="match status" value="1"/>
</dbReference>
<dbReference type="Gene3D" id="3.40.50.1820">
    <property type="entry name" value="alpha/beta hydrolase"/>
    <property type="match status" value="1"/>
</dbReference>
<dbReference type="InterPro" id="IPR050278">
    <property type="entry name" value="Serine_Prot_S9B/DPPIV"/>
</dbReference>
<dbReference type="EMBL" id="JQZW01000009">
    <property type="protein sequence ID" value="KGN97779.1"/>
    <property type="molecule type" value="Genomic_DNA"/>
</dbReference>
<name>A0A0A2GBG1_9PORP</name>
<evidence type="ECO:0000259" key="2">
    <source>
        <dbReference type="Pfam" id="PF00930"/>
    </source>
</evidence>
<dbReference type="Pfam" id="PF00930">
    <property type="entry name" value="DPPIV_N"/>
    <property type="match status" value="1"/>
</dbReference>
<dbReference type="InterPro" id="IPR001375">
    <property type="entry name" value="Peptidase_S9_cat"/>
</dbReference>
<dbReference type="eggNOG" id="COG1506">
    <property type="taxonomic scope" value="Bacteria"/>
</dbReference>
<dbReference type="GO" id="GO:0008236">
    <property type="term" value="F:serine-type peptidase activity"/>
    <property type="evidence" value="ECO:0007669"/>
    <property type="project" value="InterPro"/>
</dbReference>
<keyword evidence="4" id="KW-1185">Reference proteome</keyword>
<dbReference type="InterPro" id="IPR002469">
    <property type="entry name" value="Peptidase_S9B_N"/>
</dbReference>
<evidence type="ECO:0000259" key="1">
    <source>
        <dbReference type="Pfam" id="PF00326"/>
    </source>
</evidence>
<proteinExistence type="predicted"/>
<reference evidence="3 4" key="1">
    <citation type="submission" date="2014-08" db="EMBL/GenBank/DDBJ databases">
        <title>Porphyromonas gingivicanis strain:COT-022_OH1391 Genome sequencing.</title>
        <authorList>
            <person name="Wallis C."/>
            <person name="Deusch O."/>
            <person name="O'Flynn C."/>
            <person name="Davis I."/>
            <person name="Jospin G."/>
            <person name="Darling A.E."/>
            <person name="Coil D.A."/>
            <person name="Alexiev A."/>
            <person name="Horsfall A."/>
            <person name="Kirkwood N."/>
            <person name="Harris S."/>
            <person name="Eisen J.A."/>
        </authorList>
    </citation>
    <scope>NUCLEOTIDE SEQUENCE [LARGE SCALE GENOMIC DNA]</scope>
    <source>
        <strain evidence="4">COT-022 OH1391</strain>
    </source>
</reference>
<dbReference type="Proteomes" id="UP000030134">
    <property type="component" value="Unassembled WGS sequence"/>
</dbReference>
<dbReference type="InterPro" id="IPR029058">
    <property type="entry name" value="AB_hydrolase_fold"/>
</dbReference>
<comment type="caution">
    <text evidence="3">The sequence shown here is derived from an EMBL/GenBank/DDBJ whole genome shotgun (WGS) entry which is preliminary data.</text>
</comment>
<dbReference type="GO" id="GO:0006508">
    <property type="term" value="P:proteolysis"/>
    <property type="evidence" value="ECO:0007669"/>
    <property type="project" value="InterPro"/>
</dbReference>
<dbReference type="OrthoDB" id="9812921at2"/>
<evidence type="ECO:0000313" key="4">
    <source>
        <dbReference type="Proteomes" id="UP000030134"/>
    </source>
</evidence>
<dbReference type="SUPFAM" id="SSF82171">
    <property type="entry name" value="DPP6 N-terminal domain-like"/>
    <property type="match status" value="1"/>
</dbReference>
<feature type="domain" description="Peptidase S9 prolyl oligopeptidase catalytic" evidence="1">
    <location>
        <begin position="527"/>
        <end position="716"/>
    </location>
</feature>
<sequence>MLQSEAMAQSSPGLYTLEDVTAGGRTFLKNFYPQYISRLQWIGDQAVYVEGQEILLVQGKKGSKVLLSLEDVRRIIAHDNSFSEWKVFPSFVSIKGHPNWIAILSPTACHIVDVQSKSWVRSFALTPMVGGDNYTLLELNPTITHALVRSSDGALLITPALKSVTEKPSFELVARNEEDRILYGEAVHQREFGIEKGTFWSPDGNKLAFYRMDQSMVAPYPIVTITEKKAQVAPLRYPMAGDASHHVTLGVYDLATRSITYMKSEGDPEHYLTNIAWSPDSKSIFMAEVNRAQTRSDVNQYDVATGKQLKTLFTEQDDKYIEPTYPMVFLPNSNQEFIWLSRTDGFNHIYIGNITQGKLRQVTSGAWEVTAFKGFSKDEKKIFFEATKASPLEMRLYSVGIDGSKLTDLTPDKGVHNTQLNASATSFIDIYSSTTVPRNIQLRTASGKLIKTLLSAPDPTKGYRMPEIELGTLTSTDGTTELHYRLIKPLDFDPNKKYPVVVYVYGGPHAQLVTNSWMAGARGWDIYMAQKGYVIFTLDNRGSANRGRDFEQAIHRRVGTIEMEDQMRGVDFLLEQAWVDRERIGVYGWSFGGFMTTNLMLTHSDIFKVGVAGGPVMDWSRYEIMYGERYNDAPNENPEGYKANNLTLRAKDLKGRLLLIHGAVDPVVVWQHAQAFVEQAIKARTYPDCMYYPTHEHNVSGVDRVHLNTTIARYFEDFL</sequence>
<dbReference type="Gene3D" id="2.140.10.30">
    <property type="entry name" value="Dipeptidylpeptidase IV, N-terminal domain"/>
    <property type="match status" value="1"/>
</dbReference>
<dbReference type="PANTHER" id="PTHR11731:SF193">
    <property type="entry name" value="DIPEPTIDYL PEPTIDASE 9"/>
    <property type="match status" value="1"/>
</dbReference>
<protein>
    <submittedName>
        <fullName evidence="3">Peptidase S9</fullName>
    </submittedName>
</protein>
<dbReference type="Pfam" id="PF00326">
    <property type="entry name" value="Peptidase_S9"/>
    <property type="match status" value="1"/>
</dbReference>
<feature type="domain" description="Dipeptidylpeptidase IV N-terminal" evidence="2">
    <location>
        <begin position="173"/>
        <end position="437"/>
    </location>
</feature>
<dbReference type="PANTHER" id="PTHR11731">
    <property type="entry name" value="PROTEASE FAMILY S9B,C DIPEPTIDYL-PEPTIDASE IV-RELATED"/>
    <property type="match status" value="1"/>
</dbReference>
<dbReference type="GO" id="GO:0008239">
    <property type="term" value="F:dipeptidyl-peptidase activity"/>
    <property type="evidence" value="ECO:0007669"/>
    <property type="project" value="TreeGrafter"/>
</dbReference>
<dbReference type="AlphaFoldDB" id="A0A0A2GBG1"/>
<evidence type="ECO:0000313" key="3">
    <source>
        <dbReference type="EMBL" id="KGN97779.1"/>
    </source>
</evidence>
<organism evidence="3 4">
    <name type="scientific">Porphyromonas gingivicanis</name>
    <dbReference type="NCBI Taxonomy" id="266762"/>
    <lineage>
        <taxon>Bacteria</taxon>
        <taxon>Pseudomonadati</taxon>
        <taxon>Bacteroidota</taxon>
        <taxon>Bacteroidia</taxon>
        <taxon>Bacteroidales</taxon>
        <taxon>Porphyromonadaceae</taxon>
        <taxon>Porphyromonas</taxon>
    </lineage>
</organism>
<gene>
    <name evidence="3" type="ORF">HQ36_05850</name>
</gene>
<accession>A0A0A2GBG1</accession>